<dbReference type="GO" id="GO:0006355">
    <property type="term" value="P:regulation of DNA-templated transcription"/>
    <property type="evidence" value="ECO:0007669"/>
    <property type="project" value="InterPro"/>
</dbReference>
<dbReference type="Gene3D" id="1.10.10.10">
    <property type="entry name" value="Winged helix-like DNA-binding domain superfamily/Winged helix DNA-binding domain"/>
    <property type="match status" value="1"/>
</dbReference>
<dbReference type="PROSITE" id="PS50043">
    <property type="entry name" value="HTH_LUXR_2"/>
    <property type="match status" value="1"/>
</dbReference>
<dbReference type="SMART" id="SM00421">
    <property type="entry name" value="HTH_LUXR"/>
    <property type="match status" value="1"/>
</dbReference>
<sequence>MDPALSALIDMVEASYDERMIKRGLKGFVHSCGFQFFAYLQTEGLSARALSSYPEKWQKIYLSNQYSRVDPVVTEAKRRMEMFSWAIDDWPSRGSSEFNRFRDEAVEHGIRSGVTVPVQGSFGSIIMLTFASSGHKADISKCQKQLNPLQAVLAIHYRLKIIAASTIVAPSRLLSPKEAMCLTWAAKGKKAWEIAILMGITQRTVQHHFDRARKKLNAATIPQLVAIAKDRGLV</sequence>
<dbReference type="EMBL" id="FMAF01000026">
    <property type="protein sequence ID" value="SCB47841.1"/>
    <property type="molecule type" value="Genomic_DNA"/>
</dbReference>
<dbReference type="GO" id="GO:0003677">
    <property type="term" value="F:DNA binding"/>
    <property type="evidence" value="ECO:0007669"/>
    <property type="project" value="UniProtKB-KW"/>
</dbReference>
<dbReference type="Proteomes" id="UP000565576">
    <property type="component" value="Unassembled WGS sequence"/>
</dbReference>
<dbReference type="RefSeq" id="WP_004119842.1">
    <property type="nucleotide sequence ID" value="NZ_FMAF01000026.1"/>
</dbReference>
<dbReference type="InterPro" id="IPR005143">
    <property type="entry name" value="TF_LuxR_autoind-bd_dom"/>
</dbReference>
<dbReference type="SUPFAM" id="SSF75516">
    <property type="entry name" value="Pheromone-binding domain of LuxR-like quorum-sensing transcription factors"/>
    <property type="match status" value="1"/>
</dbReference>
<feature type="domain" description="HTH luxR-type" evidence="4">
    <location>
        <begin position="167"/>
        <end position="232"/>
    </location>
</feature>
<keyword evidence="1" id="KW-0805">Transcription regulation</keyword>
<dbReference type="SUPFAM" id="SSF46894">
    <property type="entry name" value="C-terminal effector domain of the bipartite response regulators"/>
    <property type="match status" value="1"/>
</dbReference>
<evidence type="ECO:0000313" key="6">
    <source>
        <dbReference type="EMBL" id="SCB47841.1"/>
    </source>
</evidence>
<dbReference type="InterPro" id="IPR036693">
    <property type="entry name" value="TF_LuxR_autoind-bd_dom_sf"/>
</dbReference>
<protein>
    <submittedName>
        <fullName evidence="6">DNA-binding transcriptional regulator, CsgD family</fullName>
    </submittedName>
    <submittedName>
        <fullName evidence="5">LuxR family transcriptional activator of conjugal transfer of Ti plasmids</fullName>
    </submittedName>
</protein>
<keyword evidence="2 6" id="KW-0238">DNA-binding</keyword>
<dbReference type="Gene3D" id="3.30.450.80">
    <property type="entry name" value="Transcription factor LuxR-like, autoinducer-binding domain"/>
    <property type="match status" value="1"/>
</dbReference>
<organism evidence="6 7">
    <name type="scientific">Rhizobium lusitanum</name>
    <dbReference type="NCBI Taxonomy" id="293958"/>
    <lineage>
        <taxon>Bacteria</taxon>
        <taxon>Pseudomonadati</taxon>
        <taxon>Pseudomonadota</taxon>
        <taxon>Alphaproteobacteria</taxon>
        <taxon>Hyphomicrobiales</taxon>
        <taxon>Rhizobiaceae</taxon>
        <taxon>Rhizobium/Agrobacterium group</taxon>
        <taxon>Rhizobium</taxon>
    </lineage>
</organism>
<dbReference type="PRINTS" id="PR00038">
    <property type="entry name" value="HTHLUXR"/>
</dbReference>
<proteinExistence type="predicted"/>
<dbReference type="AlphaFoldDB" id="A0A1C3X6J3"/>
<dbReference type="PANTHER" id="PTHR44688">
    <property type="entry name" value="DNA-BINDING TRANSCRIPTIONAL ACTIVATOR DEVR_DOSR"/>
    <property type="match status" value="1"/>
</dbReference>
<dbReference type="Pfam" id="PF03472">
    <property type="entry name" value="Autoind_bind"/>
    <property type="match status" value="1"/>
</dbReference>
<dbReference type="Pfam" id="PF00196">
    <property type="entry name" value="GerE"/>
    <property type="match status" value="1"/>
</dbReference>
<reference evidence="6 7" key="1">
    <citation type="submission" date="2016-08" db="EMBL/GenBank/DDBJ databases">
        <authorList>
            <person name="Seilhamer J.J."/>
        </authorList>
    </citation>
    <scope>NUCLEOTIDE SEQUENCE [LARGE SCALE GENOMIC DNA]</scope>
    <source>
        <strain evidence="6 7">P1-7</strain>
    </source>
</reference>
<dbReference type="InterPro" id="IPR036388">
    <property type="entry name" value="WH-like_DNA-bd_sf"/>
</dbReference>
<dbReference type="PANTHER" id="PTHR44688:SF16">
    <property type="entry name" value="DNA-BINDING TRANSCRIPTIONAL ACTIVATOR DEVR_DOSR"/>
    <property type="match status" value="1"/>
</dbReference>
<dbReference type="Proteomes" id="UP000199205">
    <property type="component" value="Unassembled WGS sequence"/>
</dbReference>
<evidence type="ECO:0000313" key="5">
    <source>
        <dbReference type="EMBL" id="MBB6488586.1"/>
    </source>
</evidence>
<gene>
    <name evidence="6" type="ORF">GA0061101_12651</name>
    <name evidence="5" type="ORF">GGD46_005904</name>
</gene>
<dbReference type="InterPro" id="IPR016032">
    <property type="entry name" value="Sig_transdc_resp-reg_C-effctor"/>
</dbReference>
<dbReference type="InterPro" id="IPR000792">
    <property type="entry name" value="Tscrpt_reg_LuxR_C"/>
</dbReference>
<name>A0A1C3X6J3_9HYPH</name>
<evidence type="ECO:0000256" key="2">
    <source>
        <dbReference type="ARBA" id="ARBA00023125"/>
    </source>
</evidence>
<evidence type="ECO:0000259" key="4">
    <source>
        <dbReference type="PROSITE" id="PS50043"/>
    </source>
</evidence>
<reference evidence="5 8" key="2">
    <citation type="submission" date="2020-08" db="EMBL/GenBank/DDBJ databases">
        <title>Genomic Encyclopedia of Type Strains, Phase IV (KMG-V): Genome sequencing to study the core and pangenomes of soil and plant-associated prokaryotes.</title>
        <authorList>
            <person name="Whitman W."/>
        </authorList>
    </citation>
    <scope>NUCLEOTIDE SEQUENCE [LARGE SCALE GENOMIC DNA]</scope>
    <source>
        <strain evidence="5 8">SEMIA 4060</strain>
    </source>
</reference>
<accession>A0A1C3X6J3</accession>
<evidence type="ECO:0000256" key="3">
    <source>
        <dbReference type="ARBA" id="ARBA00023163"/>
    </source>
</evidence>
<dbReference type="PROSITE" id="PS00622">
    <property type="entry name" value="HTH_LUXR_1"/>
    <property type="match status" value="1"/>
</dbReference>
<dbReference type="EMBL" id="JACHBG010000024">
    <property type="protein sequence ID" value="MBB6488586.1"/>
    <property type="molecule type" value="Genomic_DNA"/>
</dbReference>
<evidence type="ECO:0000256" key="1">
    <source>
        <dbReference type="ARBA" id="ARBA00023015"/>
    </source>
</evidence>
<evidence type="ECO:0000313" key="8">
    <source>
        <dbReference type="Proteomes" id="UP000565576"/>
    </source>
</evidence>
<evidence type="ECO:0000313" key="7">
    <source>
        <dbReference type="Proteomes" id="UP000199205"/>
    </source>
</evidence>
<keyword evidence="3" id="KW-0804">Transcription</keyword>
<dbReference type="CDD" id="cd06170">
    <property type="entry name" value="LuxR_C_like"/>
    <property type="match status" value="1"/>
</dbReference>